<reference evidence="1 2" key="1">
    <citation type="submission" date="2019-12" db="EMBL/GenBank/DDBJ databases">
        <authorList>
            <person name="Alioto T."/>
            <person name="Alioto T."/>
            <person name="Gomez Garrido J."/>
        </authorList>
    </citation>
    <scope>NUCLEOTIDE SEQUENCE [LARGE SCALE GENOMIC DNA]</scope>
</reference>
<dbReference type="AlphaFoldDB" id="A0A8S0PRL1"/>
<accession>A0A8S0PRL1</accession>
<feature type="non-terminal residue" evidence="1">
    <location>
        <position position="1"/>
    </location>
</feature>
<comment type="caution">
    <text evidence="1">The sequence shown here is derived from an EMBL/GenBank/DDBJ whole genome shotgun (WGS) entry which is preliminary data.</text>
</comment>
<organism evidence="1 2">
    <name type="scientific">Olea europaea subsp. europaea</name>
    <dbReference type="NCBI Taxonomy" id="158383"/>
    <lineage>
        <taxon>Eukaryota</taxon>
        <taxon>Viridiplantae</taxon>
        <taxon>Streptophyta</taxon>
        <taxon>Embryophyta</taxon>
        <taxon>Tracheophyta</taxon>
        <taxon>Spermatophyta</taxon>
        <taxon>Magnoliopsida</taxon>
        <taxon>eudicotyledons</taxon>
        <taxon>Gunneridae</taxon>
        <taxon>Pentapetalae</taxon>
        <taxon>asterids</taxon>
        <taxon>lamiids</taxon>
        <taxon>Lamiales</taxon>
        <taxon>Oleaceae</taxon>
        <taxon>Oleeae</taxon>
        <taxon>Olea</taxon>
    </lineage>
</organism>
<dbReference type="OrthoDB" id="66620at2759"/>
<gene>
    <name evidence="1" type="ORF">OLEA9_D001084</name>
</gene>
<keyword evidence="2" id="KW-1185">Reference proteome</keyword>
<evidence type="ECO:0000313" key="2">
    <source>
        <dbReference type="Proteomes" id="UP000594638"/>
    </source>
</evidence>
<dbReference type="Gramene" id="OE9D001084T1">
    <property type="protein sequence ID" value="OE9D001084C1"/>
    <property type="gene ID" value="OE9D001084"/>
</dbReference>
<dbReference type="Proteomes" id="UP000594638">
    <property type="component" value="Unassembled WGS sequence"/>
</dbReference>
<sequence>MTLLLGPPSSGRTTLLSTLASGEINYNGHWLNEFVPLKTSIYIGKNDVHAVEMIVRDSRFLYKVLKGWISICYFRLNSMWPIDLL</sequence>
<name>A0A8S0PRL1_OLEEU</name>
<protein>
    <submittedName>
        <fullName evidence="1">Pleiotropic drug resistance 1-like, partial</fullName>
    </submittedName>
</protein>
<dbReference type="EMBL" id="CACTIH010000147">
    <property type="protein sequence ID" value="CAA2955368.1"/>
    <property type="molecule type" value="Genomic_DNA"/>
</dbReference>
<dbReference type="PANTHER" id="PTHR48040">
    <property type="entry name" value="PLEIOTROPIC DRUG RESISTANCE PROTEIN 1-LIKE ISOFORM X1"/>
    <property type="match status" value="1"/>
</dbReference>
<evidence type="ECO:0000313" key="1">
    <source>
        <dbReference type="EMBL" id="CAA2955368.1"/>
    </source>
</evidence>
<dbReference type="PANTHER" id="PTHR48040:SF28">
    <property type="entry name" value="ABC TRANSPORTER G FAMILY MEMBER 39-LIKE"/>
    <property type="match status" value="1"/>
</dbReference>
<proteinExistence type="predicted"/>